<feature type="compositionally biased region" description="Low complexity" evidence="1">
    <location>
        <begin position="36"/>
        <end position="45"/>
    </location>
</feature>
<comment type="caution">
    <text evidence="2">The sequence shown here is derived from an EMBL/GenBank/DDBJ whole genome shotgun (WGS) entry which is preliminary data.</text>
</comment>
<gene>
    <name evidence="2" type="ORF">EVAR_36926_1</name>
</gene>
<protein>
    <recommendedName>
        <fullName evidence="4">Reverse transcriptase domain-containing protein</fullName>
    </recommendedName>
</protein>
<evidence type="ECO:0000256" key="1">
    <source>
        <dbReference type="SAM" id="MobiDB-lite"/>
    </source>
</evidence>
<proteinExistence type="predicted"/>
<sequence>MPISDLTIDKNSISVEHVQSVAGPASAHSPRDLMESASAATAPPSASRHTVLVTCCYTISGHVEKSRPTHARVRGPVCACERCGVARPQACFRRCARRKTLDGRLSVDESERNAVMELSESVVNPRRSARSGRSDNEPIELYSNGTLYVCEVVEAACARRASGARRCAISRSAMYVVSDVGSKASLTNDDICRNSELLFGYCLFGASARSTRQGVKQGCIASPWLFNLSMDSCLYELKEYECGLRMIELYVKFLLYVNDRVIPAPSPWGCRG</sequence>
<reference evidence="2 3" key="1">
    <citation type="journal article" date="2019" name="Commun. Biol.">
        <title>The bagworm genome reveals a unique fibroin gene that provides high tensile strength.</title>
        <authorList>
            <person name="Kono N."/>
            <person name="Nakamura H."/>
            <person name="Ohtoshi R."/>
            <person name="Tomita M."/>
            <person name="Numata K."/>
            <person name="Arakawa K."/>
        </authorList>
    </citation>
    <scope>NUCLEOTIDE SEQUENCE [LARGE SCALE GENOMIC DNA]</scope>
</reference>
<dbReference type="Proteomes" id="UP000299102">
    <property type="component" value="Unassembled WGS sequence"/>
</dbReference>
<accession>A0A4C1X7Y7</accession>
<evidence type="ECO:0000313" key="2">
    <source>
        <dbReference type="EMBL" id="GBP58454.1"/>
    </source>
</evidence>
<feature type="region of interest" description="Disordered" evidence="1">
    <location>
        <begin position="20"/>
        <end position="45"/>
    </location>
</feature>
<evidence type="ECO:0000313" key="3">
    <source>
        <dbReference type="Proteomes" id="UP000299102"/>
    </source>
</evidence>
<keyword evidence="3" id="KW-1185">Reference proteome</keyword>
<dbReference type="OrthoDB" id="8775810at2759"/>
<evidence type="ECO:0008006" key="4">
    <source>
        <dbReference type="Google" id="ProtNLM"/>
    </source>
</evidence>
<dbReference type="AlphaFoldDB" id="A0A4C1X7Y7"/>
<dbReference type="EMBL" id="BGZK01000735">
    <property type="protein sequence ID" value="GBP58454.1"/>
    <property type="molecule type" value="Genomic_DNA"/>
</dbReference>
<name>A0A4C1X7Y7_EUMVA</name>
<organism evidence="2 3">
    <name type="scientific">Eumeta variegata</name>
    <name type="common">Bagworm moth</name>
    <name type="synonym">Eumeta japonica</name>
    <dbReference type="NCBI Taxonomy" id="151549"/>
    <lineage>
        <taxon>Eukaryota</taxon>
        <taxon>Metazoa</taxon>
        <taxon>Ecdysozoa</taxon>
        <taxon>Arthropoda</taxon>
        <taxon>Hexapoda</taxon>
        <taxon>Insecta</taxon>
        <taxon>Pterygota</taxon>
        <taxon>Neoptera</taxon>
        <taxon>Endopterygota</taxon>
        <taxon>Lepidoptera</taxon>
        <taxon>Glossata</taxon>
        <taxon>Ditrysia</taxon>
        <taxon>Tineoidea</taxon>
        <taxon>Psychidae</taxon>
        <taxon>Oiketicinae</taxon>
        <taxon>Eumeta</taxon>
    </lineage>
</organism>